<reference evidence="6" key="1">
    <citation type="submission" date="2015-07" db="EMBL/GenBank/DDBJ databases">
        <title>Near-Complete Genome Sequence of the Cellulolytic Bacterium Bacteroides (Pseudobacteroides) cellulosolvens ATCC 35603.</title>
        <authorList>
            <person name="Dassa B."/>
            <person name="Utturkar S.M."/>
            <person name="Klingeman D.M."/>
            <person name="Hurt R.A."/>
            <person name="Keller M."/>
            <person name="Xu J."/>
            <person name="Reddy Y.H.K."/>
            <person name="Borovok I."/>
            <person name="Grinberg I.R."/>
            <person name="Lamed R."/>
            <person name="Zhivin O."/>
            <person name="Bayer E.A."/>
            <person name="Brown S.D."/>
        </authorList>
    </citation>
    <scope>NUCLEOTIDE SEQUENCE [LARGE SCALE GENOMIC DNA]</scope>
    <source>
        <strain evidence="6">DSM 2933</strain>
    </source>
</reference>
<protein>
    <submittedName>
        <fullName evidence="5">rRNA (Guanine-N(2)-)-methyltransferase</fullName>
    </submittedName>
</protein>
<keyword evidence="3" id="KW-0694">RNA-binding</keyword>
<dbReference type="InterPro" id="IPR000241">
    <property type="entry name" value="RlmKL-like_Mtase"/>
</dbReference>
<dbReference type="PANTHER" id="PTHR47313">
    <property type="entry name" value="RIBOSOMAL RNA LARGE SUBUNIT METHYLTRANSFERASE K/L"/>
    <property type="match status" value="1"/>
</dbReference>
<dbReference type="eggNOG" id="COG0116">
    <property type="taxonomic scope" value="Bacteria"/>
</dbReference>
<evidence type="ECO:0000259" key="4">
    <source>
        <dbReference type="PROSITE" id="PS51165"/>
    </source>
</evidence>
<dbReference type="PATRIC" id="fig|398512.5.peg.2655"/>
<dbReference type="STRING" id="398512.Bccel_2550"/>
<dbReference type="SUPFAM" id="SSF53335">
    <property type="entry name" value="S-adenosyl-L-methionine-dependent methyltransferases"/>
    <property type="match status" value="1"/>
</dbReference>
<dbReference type="SMART" id="SM00981">
    <property type="entry name" value="THUMP"/>
    <property type="match status" value="1"/>
</dbReference>
<dbReference type="Gene3D" id="3.30.2130.30">
    <property type="match status" value="1"/>
</dbReference>
<dbReference type="Pfam" id="PF22020">
    <property type="entry name" value="RlmL_1st"/>
    <property type="match status" value="1"/>
</dbReference>
<dbReference type="EMBL" id="LGTC01000001">
    <property type="protein sequence ID" value="KNY27279.1"/>
    <property type="molecule type" value="Genomic_DNA"/>
</dbReference>
<evidence type="ECO:0000313" key="5">
    <source>
        <dbReference type="EMBL" id="KNY27279.1"/>
    </source>
</evidence>
<dbReference type="InterPro" id="IPR004114">
    <property type="entry name" value="THUMP_dom"/>
</dbReference>
<gene>
    <name evidence="5" type="ORF">Bccel_2550</name>
</gene>
<dbReference type="CDD" id="cd11715">
    <property type="entry name" value="THUMP_AdoMetMT"/>
    <property type="match status" value="1"/>
</dbReference>
<dbReference type="Pfam" id="PF02926">
    <property type="entry name" value="THUMP"/>
    <property type="match status" value="1"/>
</dbReference>
<feature type="domain" description="THUMP" evidence="4">
    <location>
        <begin position="45"/>
        <end position="155"/>
    </location>
</feature>
<keyword evidence="2 5" id="KW-0808">Transferase</keyword>
<dbReference type="PROSITE" id="PS51165">
    <property type="entry name" value="THUMP"/>
    <property type="match status" value="1"/>
</dbReference>
<dbReference type="GO" id="GO:0070043">
    <property type="term" value="F:rRNA (guanine-N7-)-methyltransferase activity"/>
    <property type="evidence" value="ECO:0007669"/>
    <property type="project" value="TreeGrafter"/>
</dbReference>
<dbReference type="PANTHER" id="PTHR47313:SF1">
    <property type="entry name" value="RIBOSOMAL RNA LARGE SUBUNIT METHYLTRANSFERASE K_L"/>
    <property type="match status" value="1"/>
</dbReference>
<dbReference type="GO" id="GO:0003723">
    <property type="term" value="F:RNA binding"/>
    <property type="evidence" value="ECO:0007669"/>
    <property type="project" value="UniProtKB-UniRule"/>
</dbReference>
<keyword evidence="1 5" id="KW-0489">Methyltransferase</keyword>
<name>A0A0L6JND0_9FIRM</name>
<dbReference type="InterPro" id="IPR002052">
    <property type="entry name" value="DNA_methylase_N6_adenine_CS"/>
</dbReference>
<dbReference type="InterPro" id="IPR053943">
    <property type="entry name" value="RlmKL-like_Mtase_CS"/>
</dbReference>
<dbReference type="OrthoDB" id="9809404at2"/>
<dbReference type="Gene3D" id="3.40.50.150">
    <property type="entry name" value="Vaccinia Virus protein VP39"/>
    <property type="match status" value="1"/>
</dbReference>
<dbReference type="Proteomes" id="UP000036923">
    <property type="component" value="Unassembled WGS sequence"/>
</dbReference>
<dbReference type="InterPro" id="IPR054170">
    <property type="entry name" value="RlmL_1st"/>
</dbReference>
<dbReference type="PROSITE" id="PS00092">
    <property type="entry name" value="N6_MTASE"/>
    <property type="match status" value="1"/>
</dbReference>
<proteinExistence type="predicted"/>
<dbReference type="GO" id="GO:0008990">
    <property type="term" value="F:rRNA (guanine-N2-)-methyltransferase activity"/>
    <property type="evidence" value="ECO:0007669"/>
    <property type="project" value="TreeGrafter"/>
</dbReference>
<dbReference type="RefSeq" id="WP_036942542.1">
    <property type="nucleotide sequence ID" value="NZ_JQKC01000019.1"/>
</dbReference>
<dbReference type="PROSITE" id="PS01261">
    <property type="entry name" value="UPF0020"/>
    <property type="match status" value="1"/>
</dbReference>
<comment type="caution">
    <text evidence="5">The sequence shown here is derived from an EMBL/GenBank/DDBJ whole genome shotgun (WGS) entry which is preliminary data.</text>
</comment>
<dbReference type="Pfam" id="PF01170">
    <property type="entry name" value="UPF0020"/>
    <property type="match status" value="1"/>
</dbReference>
<accession>A0A0L6JND0</accession>
<dbReference type="AlphaFoldDB" id="A0A0L6JND0"/>
<keyword evidence="6" id="KW-1185">Reference proteome</keyword>
<evidence type="ECO:0000256" key="1">
    <source>
        <dbReference type="ARBA" id="ARBA00022603"/>
    </source>
</evidence>
<evidence type="ECO:0000256" key="3">
    <source>
        <dbReference type="PROSITE-ProRule" id="PRU00529"/>
    </source>
</evidence>
<evidence type="ECO:0000256" key="2">
    <source>
        <dbReference type="ARBA" id="ARBA00022679"/>
    </source>
</evidence>
<sequence>MSKLHLIATSAFGIEAVVGRELKHLGYEDQYIENSKVTFSGDEEAIAKTNLWLRTADRILLKMGEFQALTFDELFEKTKALPWHEWIPKNANFPVEGKSINSKLFSVPDCQAIVKKAVVEKLKEKYKIDWFEETGPTYKIEVALLKDMATLTIDTSGAGLHKRGYRKLVAHAPLKETLASAMLLVSRWKHDRVLIDPFCGSGTIPIEAALIAKNIAPGLKREFISEKWGNISPSIWNKVREEAQDLIVNDRELRISGSDIDDEVMSLARYHAKQAGVENDIHFQRLAAADIKSRYKYGFIICNPPYGERIGESKEVEKLYRQMGQVFKQFDTWSYYILTSHPEFEKLFGTRASKKRKLYNGKIQCNYYQFYGPPPPKEHRDQPVES</sequence>
<dbReference type="InterPro" id="IPR029063">
    <property type="entry name" value="SAM-dependent_MTases_sf"/>
</dbReference>
<evidence type="ECO:0000313" key="6">
    <source>
        <dbReference type="Proteomes" id="UP000036923"/>
    </source>
</evidence>
<organism evidence="5 6">
    <name type="scientific">Pseudobacteroides cellulosolvens ATCC 35603 = DSM 2933</name>
    <dbReference type="NCBI Taxonomy" id="398512"/>
    <lineage>
        <taxon>Bacteria</taxon>
        <taxon>Bacillati</taxon>
        <taxon>Bacillota</taxon>
        <taxon>Clostridia</taxon>
        <taxon>Eubacteriales</taxon>
        <taxon>Oscillospiraceae</taxon>
        <taxon>Pseudobacteroides</taxon>
    </lineage>
</organism>